<dbReference type="Proteomes" id="UP000886520">
    <property type="component" value="Chromosome 23"/>
</dbReference>
<gene>
    <name evidence="2" type="ORF">GOP47_0023921</name>
</gene>
<keyword evidence="3" id="KW-1185">Reference proteome</keyword>
<dbReference type="AlphaFoldDB" id="A0A9D4U4G1"/>
<feature type="compositionally biased region" description="Basic and acidic residues" evidence="1">
    <location>
        <begin position="73"/>
        <end position="88"/>
    </location>
</feature>
<reference evidence="2" key="1">
    <citation type="submission" date="2021-01" db="EMBL/GenBank/DDBJ databases">
        <title>Adiantum capillus-veneris genome.</title>
        <authorList>
            <person name="Fang Y."/>
            <person name="Liao Q."/>
        </authorList>
    </citation>
    <scope>NUCLEOTIDE SEQUENCE</scope>
    <source>
        <strain evidence="2">H3</strain>
        <tissue evidence="2">Leaf</tissue>
    </source>
</reference>
<evidence type="ECO:0000313" key="3">
    <source>
        <dbReference type="Proteomes" id="UP000886520"/>
    </source>
</evidence>
<evidence type="ECO:0000256" key="1">
    <source>
        <dbReference type="SAM" id="MobiDB-lite"/>
    </source>
</evidence>
<organism evidence="2 3">
    <name type="scientific">Adiantum capillus-veneris</name>
    <name type="common">Maidenhair fern</name>
    <dbReference type="NCBI Taxonomy" id="13818"/>
    <lineage>
        <taxon>Eukaryota</taxon>
        <taxon>Viridiplantae</taxon>
        <taxon>Streptophyta</taxon>
        <taxon>Embryophyta</taxon>
        <taxon>Tracheophyta</taxon>
        <taxon>Polypodiopsida</taxon>
        <taxon>Polypodiidae</taxon>
        <taxon>Polypodiales</taxon>
        <taxon>Pteridineae</taxon>
        <taxon>Pteridaceae</taxon>
        <taxon>Vittarioideae</taxon>
        <taxon>Adiantum</taxon>
    </lineage>
</organism>
<sequence length="140" mass="15492">MRKMMKRAHSTERQNEVSGLYYSEDGNGEKLDQELWTMDMYSCVGLVARTDQKVECDQEARHQPLEEGLAARTDQKVECDREALDHSRPSGPSLPQGPPLEADHSQASGPSLPQGPCSCTCPSSTVLDRAWQFLSRTGAP</sequence>
<proteinExistence type="predicted"/>
<feature type="region of interest" description="Disordered" evidence="1">
    <location>
        <begin position="1"/>
        <end position="28"/>
    </location>
</feature>
<evidence type="ECO:0000313" key="2">
    <source>
        <dbReference type="EMBL" id="KAI5061416.1"/>
    </source>
</evidence>
<name>A0A9D4U4G1_ADICA</name>
<comment type="caution">
    <text evidence="2">The sequence shown here is derived from an EMBL/GenBank/DDBJ whole genome shotgun (WGS) entry which is preliminary data.</text>
</comment>
<protein>
    <submittedName>
        <fullName evidence="2">Uncharacterized protein</fullName>
    </submittedName>
</protein>
<dbReference type="EMBL" id="JABFUD020000023">
    <property type="protein sequence ID" value="KAI5061416.1"/>
    <property type="molecule type" value="Genomic_DNA"/>
</dbReference>
<feature type="region of interest" description="Disordered" evidence="1">
    <location>
        <begin position="59"/>
        <end position="116"/>
    </location>
</feature>
<accession>A0A9D4U4G1</accession>